<dbReference type="Gene3D" id="3.20.20.20">
    <property type="entry name" value="Dihydropteroate synthase-like"/>
    <property type="match status" value="1"/>
</dbReference>
<feature type="domain" description="Pterin-binding" evidence="1">
    <location>
        <begin position="14"/>
        <end position="124"/>
    </location>
</feature>
<reference evidence="2" key="1">
    <citation type="submission" date="2018-05" db="EMBL/GenBank/DDBJ databases">
        <authorList>
            <person name="Lanie J.A."/>
            <person name="Ng W.-L."/>
            <person name="Kazmierczak K.M."/>
            <person name="Andrzejewski T.M."/>
            <person name="Davidsen T.M."/>
            <person name="Wayne K.J."/>
            <person name="Tettelin H."/>
            <person name="Glass J.I."/>
            <person name="Rusch D."/>
            <person name="Podicherti R."/>
            <person name="Tsui H.-C.T."/>
            <person name="Winkler M.E."/>
        </authorList>
    </citation>
    <scope>NUCLEOTIDE SEQUENCE</scope>
</reference>
<evidence type="ECO:0000313" key="2">
    <source>
        <dbReference type="EMBL" id="SVB08724.1"/>
    </source>
</evidence>
<evidence type="ECO:0000259" key="1">
    <source>
        <dbReference type="PROSITE" id="PS50972"/>
    </source>
</evidence>
<sequence>MMIGHFAGLPLDHPLIMGIVNVTPDSFSDGGETFDHKLAIERGFKQIQEGADIIDVGGESTRPGSVPISLEEEIKRVLPVVKALAEGGSIVSIDTRRSSVMRTALDGGAKIINDISALTQDTCS</sequence>
<feature type="non-terminal residue" evidence="2">
    <location>
        <position position="124"/>
    </location>
</feature>
<dbReference type="PROSITE" id="PS50972">
    <property type="entry name" value="PTERIN_BINDING"/>
    <property type="match status" value="1"/>
</dbReference>
<name>A0A382B542_9ZZZZ</name>
<dbReference type="GO" id="GO:0004156">
    <property type="term" value="F:dihydropteroate synthase activity"/>
    <property type="evidence" value="ECO:0007669"/>
    <property type="project" value="TreeGrafter"/>
</dbReference>
<dbReference type="PANTHER" id="PTHR20941:SF1">
    <property type="entry name" value="FOLIC ACID SYNTHESIS PROTEIN FOL1"/>
    <property type="match status" value="1"/>
</dbReference>
<protein>
    <recommendedName>
        <fullName evidence="1">Pterin-binding domain-containing protein</fullName>
    </recommendedName>
</protein>
<dbReference type="InterPro" id="IPR045031">
    <property type="entry name" value="DHP_synth-like"/>
</dbReference>
<dbReference type="PANTHER" id="PTHR20941">
    <property type="entry name" value="FOLATE SYNTHESIS PROTEINS"/>
    <property type="match status" value="1"/>
</dbReference>
<dbReference type="SUPFAM" id="SSF51717">
    <property type="entry name" value="Dihydropteroate synthetase-like"/>
    <property type="match status" value="1"/>
</dbReference>
<accession>A0A382B542</accession>
<dbReference type="Pfam" id="PF00809">
    <property type="entry name" value="Pterin_bind"/>
    <property type="match status" value="1"/>
</dbReference>
<dbReference type="PROSITE" id="PS00793">
    <property type="entry name" value="DHPS_2"/>
    <property type="match status" value="1"/>
</dbReference>
<dbReference type="PROSITE" id="PS00792">
    <property type="entry name" value="DHPS_1"/>
    <property type="match status" value="1"/>
</dbReference>
<dbReference type="InterPro" id="IPR000489">
    <property type="entry name" value="Pterin-binding_dom"/>
</dbReference>
<organism evidence="2">
    <name type="scientific">marine metagenome</name>
    <dbReference type="NCBI Taxonomy" id="408172"/>
    <lineage>
        <taxon>unclassified sequences</taxon>
        <taxon>metagenomes</taxon>
        <taxon>ecological metagenomes</taxon>
    </lineage>
</organism>
<dbReference type="GO" id="GO:0046654">
    <property type="term" value="P:tetrahydrofolate biosynthetic process"/>
    <property type="evidence" value="ECO:0007669"/>
    <property type="project" value="TreeGrafter"/>
</dbReference>
<proteinExistence type="predicted"/>
<gene>
    <name evidence="2" type="ORF">METZ01_LOCUS161578</name>
</gene>
<dbReference type="AlphaFoldDB" id="A0A382B542"/>
<dbReference type="EMBL" id="UINC01028186">
    <property type="protein sequence ID" value="SVB08724.1"/>
    <property type="molecule type" value="Genomic_DNA"/>
</dbReference>
<dbReference type="InterPro" id="IPR011005">
    <property type="entry name" value="Dihydropteroate_synth-like_sf"/>
</dbReference>